<feature type="compositionally biased region" description="Polar residues" evidence="5">
    <location>
        <begin position="380"/>
        <end position="394"/>
    </location>
</feature>
<dbReference type="RefSeq" id="WP_074958897.1">
    <property type="nucleotide sequence ID" value="NZ_BJXR01000046.1"/>
</dbReference>
<proteinExistence type="predicted"/>
<dbReference type="PROSITE" id="PS00109">
    <property type="entry name" value="PROTEIN_KINASE_TYR"/>
    <property type="match status" value="1"/>
</dbReference>
<dbReference type="InterPro" id="IPR013229">
    <property type="entry name" value="PEGA"/>
</dbReference>
<dbReference type="CDD" id="cd14014">
    <property type="entry name" value="STKc_PknB_like"/>
    <property type="match status" value="1"/>
</dbReference>
<feature type="compositionally biased region" description="Pro residues" evidence="5">
    <location>
        <begin position="482"/>
        <end position="491"/>
    </location>
</feature>
<dbReference type="Pfam" id="PF08308">
    <property type="entry name" value="PEGA"/>
    <property type="match status" value="1"/>
</dbReference>
<feature type="compositionally biased region" description="Low complexity" evidence="5">
    <location>
        <begin position="395"/>
        <end position="406"/>
    </location>
</feature>
<keyword evidence="6" id="KW-0472">Membrane</keyword>
<feature type="compositionally biased region" description="Pro residues" evidence="5">
    <location>
        <begin position="443"/>
        <end position="453"/>
    </location>
</feature>
<dbReference type="InterPro" id="IPR011009">
    <property type="entry name" value="Kinase-like_dom_sf"/>
</dbReference>
<feature type="compositionally biased region" description="Pro residues" evidence="5">
    <location>
        <begin position="714"/>
        <end position="726"/>
    </location>
</feature>
<dbReference type="EMBL" id="BJXR01000046">
    <property type="protein sequence ID" value="GEN11355.1"/>
    <property type="molecule type" value="Genomic_DNA"/>
</dbReference>
<evidence type="ECO:0000313" key="10">
    <source>
        <dbReference type="Proteomes" id="UP000183760"/>
    </source>
</evidence>
<keyword evidence="6" id="KW-1133">Transmembrane helix</keyword>
<dbReference type="PANTHER" id="PTHR43289:SF6">
    <property type="entry name" value="SERINE_THREONINE-PROTEIN KINASE NEKL-3"/>
    <property type="match status" value="1"/>
</dbReference>
<dbReference type="GO" id="GO:0004674">
    <property type="term" value="F:protein serine/threonine kinase activity"/>
    <property type="evidence" value="ECO:0007669"/>
    <property type="project" value="UniProtKB-KW"/>
</dbReference>
<feature type="compositionally biased region" description="Low complexity" evidence="5">
    <location>
        <begin position="727"/>
        <end position="742"/>
    </location>
</feature>
<feature type="region of interest" description="Disordered" evidence="5">
    <location>
        <begin position="680"/>
        <end position="781"/>
    </location>
</feature>
<feature type="domain" description="Protein kinase" evidence="7">
    <location>
        <begin position="21"/>
        <end position="300"/>
    </location>
</feature>
<feature type="region of interest" description="Disordered" evidence="5">
    <location>
        <begin position="346"/>
        <end position="634"/>
    </location>
</feature>
<keyword evidence="1" id="KW-0808">Transferase</keyword>
<evidence type="ECO:0000256" key="6">
    <source>
        <dbReference type="SAM" id="Phobius"/>
    </source>
</evidence>
<keyword evidence="4" id="KW-0067">ATP-binding</keyword>
<feature type="transmembrane region" description="Helical" evidence="6">
    <location>
        <begin position="645"/>
        <end position="664"/>
    </location>
</feature>
<dbReference type="SMART" id="SM00219">
    <property type="entry name" value="TyrKc"/>
    <property type="match status" value="1"/>
</dbReference>
<dbReference type="InterPro" id="IPR020635">
    <property type="entry name" value="Tyr_kinase_cat_dom"/>
</dbReference>
<comment type="caution">
    <text evidence="8">The sequence shown here is derived from an EMBL/GenBank/DDBJ whole genome shotgun (WGS) entry which is preliminary data.</text>
</comment>
<dbReference type="Proteomes" id="UP000321514">
    <property type="component" value="Unassembled WGS sequence"/>
</dbReference>
<keyword evidence="10" id="KW-1185">Reference proteome</keyword>
<keyword evidence="9" id="KW-0723">Serine/threonine-protein kinase</keyword>
<feature type="compositionally biased region" description="Pro residues" evidence="5">
    <location>
        <begin position="407"/>
        <end position="417"/>
    </location>
</feature>
<evidence type="ECO:0000313" key="8">
    <source>
        <dbReference type="EMBL" id="GEN11355.1"/>
    </source>
</evidence>
<gene>
    <name evidence="8" type="ORF">MFU01_63920</name>
    <name evidence="9" type="ORF">SAMN05443572_114203</name>
</gene>
<keyword evidence="6" id="KW-0812">Transmembrane</keyword>
<keyword evidence="2" id="KW-0547">Nucleotide-binding</keyword>
<evidence type="ECO:0000256" key="1">
    <source>
        <dbReference type="ARBA" id="ARBA00022679"/>
    </source>
</evidence>
<dbReference type="Gene3D" id="3.30.200.20">
    <property type="entry name" value="Phosphorylase Kinase, domain 1"/>
    <property type="match status" value="1"/>
</dbReference>
<dbReference type="EMBL" id="FOIB01000014">
    <property type="protein sequence ID" value="SEU39836.1"/>
    <property type="molecule type" value="Genomic_DNA"/>
</dbReference>
<reference evidence="9 10" key="1">
    <citation type="submission" date="2016-10" db="EMBL/GenBank/DDBJ databases">
        <authorList>
            <person name="Varghese N."/>
            <person name="Submissions S."/>
        </authorList>
    </citation>
    <scope>NUCLEOTIDE SEQUENCE [LARGE SCALE GENOMIC DNA]</scope>
    <source>
        <strain evidence="9 10">DSM 16525</strain>
    </source>
</reference>
<evidence type="ECO:0000256" key="3">
    <source>
        <dbReference type="ARBA" id="ARBA00022777"/>
    </source>
</evidence>
<dbReference type="Gene3D" id="1.10.510.10">
    <property type="entry name" value="Transferase(Phosphotransferase) domain 1"/>
    <property type="match status" value="1"/>
</dbReference>
<evidence type="ECO:0000256" key="5">
    <source>
        <dbReference type="SAM" id="MobiDB-lite"/>
    </source>
</evidence>
<evidence type="ECO:0000256" key="4">
    <source>
        <dbReference type="ARBA" id="ARBA00022840"/>
    </source>
</evidence>
<evidence type="ECO:0000259" key="7">
    <source>
        <dbReference type="PROSITE" id="PS50011"/>
    </source>
</evidence>
<reference evidence="8 11" key="2">
    <citation type="submission" date="2019-07" db="EMBL/GenBank/DDBJ databases">
        <title>Whole genome shotgun sequence of Myxococcus fulvus NBRC 100333.</title>
        <authorList>
            <person name="Hosoyama A."/>
            <person name="Uohara A."/>
            <person name="Ohji S."/>
            <person name="Ichikawa N."/>
        </authorList>
    </citation>
    <scope>NUCLEOTIDE SEQUENCE [LARGE SCALE GENOMIC DNA]</scope>
    <source>
        <strain evidence="8 11">NBRC 100333</strain>
    </source>
</reference>
<feature type="compositionally biased region" description="Low complexity" evidence="5">
    <location>
        <begin position="564"/>
        <end position="577"/>
    </location>
</feature>
<dbReference type="OrthoDB" id="5483458at2"/>
<dbReference type="InterPro" id="IPR008266">
    <property type="entry name" value="Tyr_kinase_AS"/>
</dbReference>
<feature type="compositionally biased region" description="Low complexity" evidence="5">
    <location>
        <begin position="492"/>
        <end position="508"/>
    </location>
</feature>
<dbReference type="Proteomes" id="UP000183760">
    <property type="component" value="Unassembled WGS sequence"/>
</dbReference>
<accession>A0A511TB08</accession>
<keyword evidence="3 9" id="KW-0418">Kinase</keyword>
<dbReference type="GO" id="GO:0004713">
    <property type="term" value="F:protein tyrosine kinase activity"/>
    <property type="evidence" value="ECO:0007669"/>
    <property type="project" value="InterPro"/>
</dbReference>
<dbReference type="Pfam" id="PF00069">
    <property type="entry name" value="Pkinase"/>
    <property type="match status" value="1"/>
</dbReference>
<dbReference type="PANTHER" id="PTHR43289">
    <property type="entry name" value="MITOGEN-ACTIVATED PROTEIN KINASE KINASE KINASE 20-RELATED"/>
    <property type="match status" value="1"/>
</dbReference>
<sequence length="847" mass="89759">MSGTTLPLAPDASRGRSLGKYEVLSRLSTGGMAEIFLASQRGLAGFRKLVVLKQILPDIRGEEEFIRMFLDEAKVTAAFNHPHIAQVFDLDIAEGELFLAMEFVPGATLVEVARACRQANHPIPMGFSLMAVRDTAVALHYAHTFTDPLGHPSPVIHRDVAEKNIMVTYEGVTKLLDFGIAKSLARASRTAVGMVKGTSGYMSPEQIMGDPLDARSDLFSLGVVLHELLTGMRLFYAKQAEAMMNAVLKCEVTPPSRANKQIPPELDAIVLRALSKRREDRYATTLEFARALERAVGPLIWHPEQSSEVMRRLFADRREQTRQLLIAGPAGDVTGETNVAQMLAMGGSAPTAPDVPEPPTVNTTSGPPDSLPLPRRASGTMPTVKSSGPQSGAQPTPRRATTTALPTTPPPPPPPDPEPPRKAVLRAPPQKKLAGRGAGQEPSRPPPPPPPSETLPSRPPDDETHTARTQPGRPALTSPSPARTPPPPPPAALTSSGSTRSPAQSPGPARTPPPPPSRPSGGDDTTLRNDSKPRSGRTTEAPRAQVPAPPPPGRNEETAMVRVASLSSSDSGPSRRAPAPRRRTQAQLPASFQAPDPNLEVTTKPARSFQENRRTPPPAEAEDNDSHVHTLNGVSTSRSRVGIKVLAVVLVLLAVGTVVVGLGLDGGVVSNRVRPLLGLAPRVTPLPPEQVKKPAPAPRVESAPTPGALAGRPVEPPPAPVEPPAAAPEAPAETEVADTATPVDEEEKSSPRAKSPRAPNKRAQPRDSAPLATGEPGFLTLSTEPQAQVFLGGQPLGETPLSKVNLPSGKHTLKLVGDDGRALKLTVEIKPGDTTSMRVPLEMLSRQ</sequence>
<protein>
    <submittedName>
        <fullName evidence="9">Serine/threonine protein kinase</fullName>
    </submittedName>
</protein>
<dbReference type="GO" id="GO:0005524">
    <property type="term" value="F:ATP binding"/>
    <property type="evidence" value="ECO:0007669"/>
    <property type="project" value="UniProtKB-KW"/>
</dbReference>
<name>A0A511TB08_MYXFU</name>
<dbReference type="AlphaFoldDB" id="A0A511TB08"/>
<dbReference type="SUPFAM" id="SSF56112">
    <property type="entry name" value="Protein kinase-like (PK-like)"/>
    <property type="match status" value="1"/>
</dbReference>
<evidence type="ECO:0000313" key="9">
    <source>
        <dbReference type="EMBL" id="SEU39836.1"/>
    </source>
</evidence>
<dbReference type="InterPro" id="IPR000719">
    <property type="entry name" value="Prot_kinase_dom"/>
</dbReference>
<organism evidence="8 11">
    <name type="scientific">Myxococcus fulvus</name>
    <dbReference type="NCBI Taxonomy" id="33"/>
    <lineage>
        <taxon>Bacteria</taxon>
        <taxon>Pseudomonadati</taxon>
        <taxon>Myxococcota</taxon>
        <taxon>Myxococcia</taxon>
        <taxon>Myxococcales</taxon>
        <taxon>Cystobacterineae</taxon>
        <taxon>Myxococcaceae</taxon>
        <taxon>Myxococcus</taxon>
    </lineage>
</organism>
<feature type="compositionally biased region" description="Pro residues" evidence="5">
    <location>
        <begin position="509"/>
        <end position="518"/>
    </location>
</feature>
<evidence type="ECO:0000256" key="2">
    <source>
        <dbReference type="ARBA" id="ARBA00022741"/>
    </source>
</evidence>
<dbReference type="PROSITE" id="PS50011">
    <property type="entry name" value="PROTEIN_KINASE_DOM"/>
    <property type="match status" value="1"/>
</dbReference>
<evidence type="ECO:0000313" key="11">
    <source>
        <dbReference type="Proteomes" id="UP000321514"/>
    </source>
</evidence>